<evidence type="ECO:0000256" key="6">
    <source>
        <dbReference type="SAM" id="Phobius"/>
    </source>
</evidence>
<keyword evidence="5 6" id="KW-0472">Membrane</keyword>
<dbReference type="EMBL" id="CP059558">
    <property type="protein sequence ID" value="QUY35938.1"/>
    <property type="molecule type" value="Genomic_DNA"/>
</dbReference>
<dbReference type="InterPro" id="IPR001123">
    <property type="entry name" value="LeuE-type"/>
</dbReference>
<keyword evidence="3 6" id="KW-0812">Transmembrane</keyword>
<evidence type="ECO:0000256" key="4">
    <source>
        <dbReference type="ARBA" id="ARBA00022989"/>
    </source>
</evidence>
<proteinExistence type="predicted"/>
<reference evidence="7" key="1">
    <citation type="submission" date="2020-07" db="EMBL/GenBank/DDBJ databases">
        <title>Acinetobacter junii strain YR7 chromosome and plasmid pNDM-YR7.</title>
        <authorList>
            <person name="Tang B."/>
        </authorList>
    </citation>
    <scope>NUCLEOTIDE SEQUENCE</scope>
    <source>
        <strain evidence="7">YR7</strain>
    </source>
</reference>
<evidence type="ECO:0000313" key="8">
    <source>
        <dbReference type="Proteomes" id="UP000679388"/>
    </source>
</evidence>
<organism evidence="7 8">
    <name type="scientific">Acinetobacter junii</name>
    <dbReference type="NCBI Taxonomy" id="40215"/>
    <lineage>
        <taxon>Bacteria</taxon>
        <taxon>Pseudomonadati</taxon>
        <taxon>Pseudomonadota</taxon>
        <taxon>Gammaproteobacteria</taxon>
        <taxon>Moraxellales</taxon>
        <taxon>Moraxellaceae</taxon>
        <taxon>Acinetobacter</taxon>
    </lineage>
</organism>
<dbReference type="PANTHER" id="PTHR30086">
    <property type="entry name" value="ARGININE EXPORTER PROTEIN ARGO"/>
    <property type="match status" value="1"/>
</dbReference>
<keyword evidence="2" id="KW-1003">Cell membrane</keyword>
<dbReference type="AlphaFoldDB" id="A0AAX1MEH8"/>
<evidence type="ECO:0000256" key="2">
    <source>
        <dbReference type="ARBA" id="ARBA00022475"/>
    </source>
</evidence>
<protein>
    <submittedName>
        <fullName evidence="7">LysE family transporter</fullName>
    </submittedName>
</protein>
<dbReference type="RefSeq" id="WP_212638624.1">
    <property type="nucleotide sequence ID" value="NZ_CP059558.1"/>
</dbReference>
<dbReference type="GO" id="GO:0005886">
    <property type="term" value="C:plasma membrane"/>
    <property type="evidence" value="ECO:0007669"/>
    <property type="project" value="UniProtKB-SubCell"/>
</dbReference>
<dbReference type="GeneID" id="70093214"/>
<comment type="subcellular location">
    <subcellularLocation>
        <location evidence="1">Cell membrane</location>
        <topology evidence="1">Multi-pass membrane protein</topology>
    </subcellularLocation>
</comment>
<evidence type="ECO:0000256" key="3">
    <source>
        <dbReference type="ARBA" id="ARBA00022692"/>
    </source>
</evidence>
<name>A0AAX1MEH8_ACIJU</name>
<feature type="transmembrane region" description="Helical" evidence="6">
    <location>
        <begin position="39"/>
        <end position="62"/>
    </location>
</feature>
<feature type="transmembrane region" description="Helical" evidence="6">
    <location>
        <begin position="180"/>
        <end position="198"/>
    </location>
</feature>
<gene>
    <name evidence="7" type="ORF">H2677_11830</name>
</gene>
<dbReference type="Pfam" id="PF01810">
    <property type="entry name" value="LysE"/>
    <property type="match status" value="1"/>
</dbReference>
<accession>A0AAX1MEH8</accession>
<evidence type="ECO:0000313" key="7">
    <source>
        <dbReference type="EMBL" id="QUY35938.1"/>
    </source>
</evidence>
<dbReference type="GO" id="GO:0015171">
    <property type="term" value="F:amino acid transmembrane transporter activity"/>
    <property type="evidence" value="ECO:0007669"/>
    <property type="project" value="TreeGrafter"/>
</dbReference>
<dbReference type="Proteomes" id="UP000679388">
    <property type="component" value="Chromosome"/>
</dbReference>
<evidence type="ECO:0000256" key="5">
    <source>
        <dbReference type="ARBA" id="ARBA00023136"/>
    </source>
</evidence>
<sequence length="201" mass="22705">MNEILIVLLITILAVVSPGADFALITRNSYLYGRLQGRYTAYGIACGVWIHVFYSLIALNFVRHSIPGVLQFIQYLGAFYLIYIGYKTFTHTTASIQETKVYNSRSKSFKQGFLTNALNPKTMLFIMSLFSQVMNNGNNTWVLLGYGIFISAAHLIWFLLIVQFCSTPNIRNKILEKQIFLNKGIGLLLVLLGVSLIFSQI</sequence>
<feature type="transmembrane region" description="Helical" evidence="6">
    <location>
        <begin position="69"/>
        <end position="86"/>
    </location>
</feature>
<evidence type="ECO:0000256" key="1">
    <source>
        <dbReference type="ARBA" id="ARBA00004651"/>
    </source>
</evidence>
<keyword evidence="4 6" id="KW-1133">Transmembrane helix</keyword>
<dbReference type="PANTHER" id="PTHR30086:SF21">
    <property type="entry name" value="TRANSPORT PROTEIN"/>
    <property type="match status" value="1"/>
</dbReference>
<feature type="transmembrane region" description="Helical" evidence="6">
    <location>
        <begin position="141"/>
        <end position="160"/>
    </location>
</feature>